<dbReference type="Pfam" id="PF07857">
    <property type="entry name" value="TMEM144"/>
    <property type="match status" value="1"/>
</dbReference>
<dbReference type="Proteomes" id="UP000492821">
    <property type="component" value="Unassembled WGS sequence"/>
</dbReference>
<dbReference type="InterPro" id="IPR012435">
    <property type="entry name" value="TMEM144"/>
</dbReference>
<comment type="similarity">
    <text evidence="2">Belongs to the TMEM144 family.</text>
</comment>
<dbReference type="InterPro" id="IPR010651">
    <property type="entry name" value="Sugar_transport"/>
</dbReference>
<evidence type="ECO:0000256" key="5">
    <source>
        <dbReference type="ARBA" id="ARBA00023136"/>
    </source>
</evidence>
<evidence type="ECO:0000256" key="1">
    <source>
        <dbReference type="ARBA" id="ARBA00004141"/>
    </source>
</evidence>
<feature type="transmembrane region" description="Helical" evidence="6">
    <location>
        <begin position="198"/>
        <end position="219"/>
    </location>
</feature>
<feature type="transmembrane region" description="Helical" evidence="6">
    <location>
        <begin position="367"/>
        <end position="388"/>
    </location>
</feature>
<dbReference type="InterPro" id="IPR036259">
    <property type="entry name" value="MFS_trans_sf"/>
</dbReference>
<feature type="transmembrane region" description="Helical" evidence="6">
    <location>
        <begin position="303"/>
        <end position="326"/>
    </location>
</feature>
<keyword evidence="7" id="KW-1185">Reference proteome</keyword>
<feature type="transmembrane region" description="Helical" evidence="6">
    <location>
        <begin position="268"/>
        <end position="291"/>
    </location>
</feature>
<evidence type="ECO:0000256" key="3">
    <source>
        <dbReference type="ARBA" id="ARBA00022692"/>
    </source>
</evidence>
<name>A0A7E4USN9_PANRE</name>
<feature type="transmembrane region" description="Helical" evidence="6">
    <location>
        <begin position="85"/>
        <end position="103"/>
    </location>
</feature>
<sequence>MVSHMNTSCTEMVMLDRTNLELGVCQTTVGASNAHRIQVRLKTADDSICPVFCDDYYYVPRWDTVQWARKRPESKYFKMFGELDSIIQLFLAVFIFGSMFVPIKQFDAGDGFYSQWIMSISILLVGFGIFAYQQFTQFYPLAMLGGAFWAMGNMMSVPIMKRLGMALGILIWNSTNCIVGWAVGTFGLFGIHPRPANNAWLTAIGLVLIFAGAVIFTFVKNKAPERKKSGLPPTYSIPGDERHSRVTYDKKEADTSADSDEITPKDRIFGICLALLSGSFFGINMAPVIYIQDNVQGASADGLSYAFSQFTGAFIVCAIGFVGYAIYKKNKPAINPQISLPALVAGACWAIAQTLTLRATSELSASITYPITSMIPGCIASLWSIFYFREIEGARNLAVMGAAIVVTLAGAICIGAAK</sequence>
<evidence type="ECO:0000256" key="2">
    <source>
        <dbReference type="ARBA" id="ARBA00005731"/>
    </source>
</evidence>
<comment type="subcellular location">
    <subcellularLocation>
        <location evidence="1">Membrane</location>
        <topology evidence="1">Multi-pass membrane protein</topology>
    </subcellularLocation>
</comment>
<dbReference type="WBParaSite" id="Pan_g12373.t1">
    <property type="protein sequence ID" value="Pan_g12373.t1"/>
    <property type="gene ID" value="Pan_g12373"/>
</dbReference>
<dbReference type="GO" id="GO:0015144">
    <property type="term" value="F:carbohydrate transmembrane transporter activity"/>
    <property type="evidence" value="ECO:0007669"/>
    <property type="project" value="InterPro"/>
</dbReference>
<evidence type="ECO:0000313" key="7">
    <source>
        <dbReference type="Proteomes" id="UP000492821"/>
    </source>
</evidence>
<keyword evidence="5 6" id="KW-0472">Membrane</keyword>
<feature type="transmembrane region" description="Helical" evidence="6">
    <location>
        <begin position="397"/>
        <end position="417"/>
    </location>
</feature>
<dbReference type="PANTHER" id="PTHR16119:SF17">
    <property type="entry name" value="TRANSMEMBRANE PROTEIN 144"/>
    <property type="match status" value="1"/>
</dbReference>
<feature type="transmembrane region" description="Helical" evidence="6">
    <location>
        <begin position="115"/>
        <end position="132"/>
    </location>
</feature>
<dbReference type="PANTHER" id="PTHR16119">
    <property type="entry name" value="TRANSMEMBRANE PROTEIN 144"/>
    <property type="match status" value="1"/>
</dbReference>
<keyword evidence="4 6" id="KW-1133">Transmembrane helix</keyword>
<dbReference type="GO" id="GO:0016020">
    <property type="term" value="C:membrane"/>
    <property type="evidence" value="ECO:0007669"/>
    <property type="project" value="UniProtKB-SubCell"/>
</dbReference>
<organism evidence="7 8">
    <name type="scientific">Panagrellus redivivus</name>
    <name type="common">Microworm</name>
    <dbReference type="NCBI Taxonomy" id="6233"/>
    <lineage>
        <taxon>Eukaryota</taxon>
        <taxon>Metazoa</taxon>
        <taxon>Ecdysozoa</taxon>
        <taxon>Nematoda</taxon>
        <taxon>Chromadorea</taxon>
        <taxon>Rhabditida</taxon>
        <taxon>Tylenchina</taxon>
        <taxon>Panagrolaimomorpha</taxon>
        <taxon>Panagrolaimoidea</taxon>
        <taxon>Panagrolaimidae</taxon>
        <taxon>Panagrellus</taxon>
    </lineage>
</organism>
<feature type="transmembrane region" description="Helical" evidence="6">
    <location>
        <begin position="169"/>
        <end position="192"/>
    </location>
</feature>
<dbReference type="AlphaFoldDB" id="A0A7E4USN9"/>
<evidence type="ECO:0000256" key="6">
    <source>
        <dbReference type="SAM" id="Phobius"/>
    </source>
</evidence>
<reference evidence="8" key="2">
    <citation type="submission" date="2020-10" db="UniProtKB">
        <authorList>
            <consortium name="WormBaseParasite"/>
        </authorList>
    </citation>
    <scope>IDENTIFICATION</scope>
</reference>
<proteinExistence type="inferred from homology"/>
<evidence type="ECO:0000313" key="8">
    <source>
        <dbReference type="WBParaSite" id="Pan_g12373.t1"/>
    </source>
</evidence>
<dbReference type="SUPFAM" id="SSF103473">
    <property type="entry name" value="MFS general substrate transporter"/>
    <property type="match status" value="1"/>
</dbReference>
<protein>
    <submittedName>
        <fullName evidence="8">EamA domain-containing protein</fullName>
    </submittedName>
</protein>
<feature type="transmembrane region" description="Helical" evidence="6">
    <location>
        <begin position="338"/>
        <end position="355"/>
    </location>
</feature>
<reference evidence="7" key="1">
    <citation type="journal article" date="2013" name="Genetics">
        <title>The draft genome and transcriptome of Panagrellus redivivus are shaped by the harsh demands of a free-living lifestyle.</title>
        <authorList>
            <person name="Srinivasan J."/>
            <person name="Dillman A.R."/>
            <person name="Macchietto M.G."/>
            <person name="Heikkinen L."/>
            <person name="Lakso M."/>
            <person name="Fracchia K.M."/>
            <person name="Antoshechkin I."/>
            <person name="Mortazavi A."/>
            <person name="Wong G."/>
            <person name="Sternberg P.W."/>
        </authorList>
    </citation>
    <scope>NUCLEOTIDE SEQUENCE [LARGE SCALE GENOMIC DNA]</scope>
    <source>
        <strain evidence="7">MT8872</strain>
    </source>
</reference>
<keyword evidence="3 6" id="KW-0812">Transmembrane</keyword>
<evidence type="ECO:0000256" key="4">
    <source>
        <dbReference type="ARBA" id="ARBA00022989"/>
    </source>
</evidence>
<accession>A0A7E4USN9</accession>